<dbReference type="GO" id="GO:0003964">
    <property type="term" value="F:RNA-directed DNA polymerase activity"/>
    <property type="evidence" value="ECO:0007669"/>
    <property type="project" value="UniProtKB-KW"/>
</dbReference>
<evidence type="ECO:0000313" key="3">
    <source>
        <dbReference type="Proteomes" id="UP000035682"/>
    </source>
</evidence>
<dbReference type="RefSeq" id="XP_024499849.1">
    <property type="nucleotide sequence ID" value="XM_024645580.1"/>
</dbReference>
<name>A0A090KT18_STRRB</name>
<feature type="domain" description="Reverse transcriptase" evidence="1">
    <location>
        <begin position="1"/>
        <end position="68"/>
    </location>
</feature>
<dbReference type="PROSITE" id="PS50878">
    <property type="entry name" value="RT_POL"/>
    <property type="match status" value="1"/>
</dbReference>
<proteinExistence type="predicted"/>
<dbReference type="CTD" id="36385453"/>
<dbReference type="WBParaSite" id="SRAE_X000237400.1">
    <property type="protein sequence ID" value="SRAE_X000237400.1"/>
    <property type="gene ID" value="WBGene00267959"/>
</dbReference>
<accession>A0A090KT18</accession>
<reference evidence="4" key="3">
    <citation type="submission" date="2020-12" db="UniProtKB">
        <authorList>
            <consortium name="WormBaseParasite"/>
        </authorList>
    </citation>
    <scope>IDENTIFICATION</scope>
</reference>
<organism evidence="2">
    <name type="scientific">Strongyloides ratti</name>
    <name type="common">Parasitic roundworm</name>
    <dbReference type="NCBI Taxonomy" id="34506"/>
    <lineage>
        <taxon>Eukaryota</taxon>
        <taxon>Metazoa</taxon>
        <taxon>Ecdysozoa</taxon>
        <taxon>Nematoda</taxon>
        <taxon>Chromadorea</taxon>
        <taxon>Rhabditida</taxon>
        <taxon>Tylenchina</taxon>
        <taxon>Panagrolaimomorpha</taxon>
        <taxon>Strongyloidoidea</taxon>
        <taxon>Strongyloididae</taxon>
        <taxon>Strongyloides</taxon>
    </lineage>
</organism>
<dbReference type="WormBase" id="SRAE_X000237400">
    <property type="protein sequence ID" value="SRP02989"/>
    <property type="gene ID" value="WBGene00267959"/>
</dbReference>
<dbReference type="Proteomes" id="UP000035682">
    <property type="component" value="Unplaced"/>
</dbReference>
<protein>
    <submittedName>
        <fullName evidence="2 4">Reverse transcriptase domain-containing protein</fullName>
    </submittedName>
</protein>
<evidence type="ECO:0000259" key="1">
    <source>
        <dbReference type="PROSITE" id="PS50878"/>
    </source>
</evidence>
<reference evidence="2" key="2">
    <citation type="submission" date="2014-09" db="EMBL/GenBank/DDBJ databases">
        <authorList>
            <person name="Aslett A.Martin."/>
        </authorList>
    </citation>
    <scope>NUCLEOTIDE SEQUENCE</scope>
    <source>
        <strain evidence="2">ED321 Heterogonic</strain>
    </source>
</reference>
<dbReference type="InterPro" id="IPR000477">
    <property type="entry name" value="RT_dom"/>
</dbReference>
<keyword evidence="2" id="KW-0548">Nucleotidyltransferase</keyword>
<dbReference type="OrthoDB" id="5875621at2759"/>
<evidence type="ECO:0000313" key="2">
    <source>
        <dbReference type="EMBL" id="CEF60640.1"/>
    </source>
</evidence>
<evidence type="ECO:0000313" key="5">
    <source>
        <dbReference type="WormBase" id="SRAE_X000237400"/>
    </source>
</evidence>
<keyword evidence="2" id="KW-0695">RNA-directed DNA polymerase</keyword>
<evidence type="ECO:0000313" key="4">
    <source>
        <dbReference type="WBParaSite" id="SRAE_X000237400.1"/>
    </source>
</evidence>
<dbReference type="AlphaFoldDB" id="A0A090KT18"/>
<keyword evidence="3" id="KW-1185">Reference proteome</keyword>
<sequence>MDDLKLYANDRESQKQQIRTLNKLSNNIGLNINNKKCATLNTNNDENPVLGFPLITKNESYKYLGITQNDLTDLTSLENKLTIKILEILTEVNRLNLPLRFVTKLIANTLKLMIEYLATDMIFGESRNQRINVGMINLGIYAYISTDPKTNILTKYLGYKYDPLTIDNRLRTSIEDSIYLLNKMGITTDTIRNNSSIKITINSEEANIKLIKGLISDKILENNKNELTKSKYYKIFNRYKLDNHTYKFLTTNINSNLEQLICHAQEKQLFFENKFCRMKCPNKETLEHILTSCIHKDTIRRLRHDNVLRLITTIFFTKLGIRTLEYGEKLTFIPSKNLYIDWAWKKAQVKSHKPDLVYLPLHPNKPLIILDVSIANLDNITNQEKWKFTKYCTNSNIEFTDDWLLAGYYLADYLRKKFNRKTEFLPVVVGFLGELMEESIQNVNKTLELTTKEANQLWTNINISVIRDTYRLLKQHYGKINH</sequence>
<dbReference type="EMBL" id="LN609400">
    <property type="protein sequence ID" value="CEF60640.1"/>
    <property type="molecule type" value="Genomic_DNA"/>
</dbReference>
<dbReference type="GeneID" id="36385453"/>
<gene>
    <name evidence="2 4 5" type="ORF">SRAE_X000237400</name>
</gene>
<reference evidence="3" key="1">
    <citation type="submission" date="2014-09" db="EMBL/GenBank/DDBJ databases">
        <authorList>
            <person name="Martin A.A."/>
        </authorList>
    </citation>
    <scope>NUCLEOTIDE SEQUENCE</scope>
    <source>
        <strain evidence="3">ED321</strain>
    </source>
</reference>
<keyword evidence="2" id="KW-0808">Transferase</keyword>